<organism evidence="2 3">
    <name type="scientific">Brassica napus</name>
    <name type="common">Rape</name>
    <dbReference type="NCBI Taxonomy" id="3708"/>
    <lineage>
        <taxon>Eukaryota</taxon>
        <taxon>Viridiplantae</taxon>
        <taxon>Streptophyta</taxon>
        <taxon>Embryophyta</taxon>
        <taxon>Tracheophyta</taxon>
        <taxon>Spermatophyta</taxon>
        <taxon>Magnoliopsida</taxon>
        <taxon>eudicotyledons</taxon>
        <taxon>Gunneridae</taxon>
        <taxon>Pentapetalae</taxon>
        <taxon>rosids</taxon>
        <taxon>malvids</taxon>
        <taxon>Brassicales</taxon>
        <taxon>Brassicaceae</taxon>
        <taxon>Brassiceae</taxon>
        <taxon>Brassica</taxon>
    </lineage>
</organism>
<gene>
    <name evidence="2" type="ORF">HID58_037431</name>
</gene>
<name>A0ABQ8BLB2_BRANA</name>
<dbReference type="InterPro" id="IPR024768">
    <property type="entry name" value="Marf1"/>
</dbReference>
<accession>A0ABQ8BLB2</accession>
<dbReference type="PANTHER" id="PTHR14379">
    <property type="entry name" value="LIMKAIN B LKAP"/>
    <property type="match status" value="1"/>
</dbReference>
<dbReference type="CDD" id="cd10910">
    <property type="entry name" value="PIN_limkain_b1_N_like"/>
    <property type="match status" value="1"/>
</dbReference>
<dbReference type="PANTHER" id="PTHR14379:SF49">
    <property type="entry name" value="GENOME ASSEMBLY, CHROMOSOME: A10"/>
    <property type="match status" value="1"/>
</dbReference>
<comment type="caution">
    <text evidence="2">The sequence shown here is derived from an EMBL/GenBank/DDBJ whole genome shotgun (WGS) entry which is preliminary data.</text>
</comment>
<feature type="region of interest" description="Disordered" evidence="1">
    <location>
        <begin position="1"/>
        <end position="35"/>
    </location>
</feature>
<sequence length="500" mass="57169">MRWATNGPRESAHTNQPIILLKGRRQMGHGNRPMQTNQSMKKIYIICEIWSFVNYDLIENMATQQQHRGEEVEKALVLWNISNCPIPDDPFMVVDRIQTALGLVRRYGEISMTAIGNNLTQIPGGEDVLGKLSSVGISLKNTHNYQMDLNLWARRNRPPATMMVIDGHEQLRCLAPALYDLEDGGYTILIAYPQPHLATPFPRTFTNQWFWDALLSYKLEPTSTTILVNKCNDYPWSCSVCFVAAPSFEDFTTHLKSVQHEFREWDRHASKYNLDRTNRNNLPFGRSQELDLLLSQDMLRCQEILSQKGRRCGGGFRPQFRSNSQSNSRTHLLFPHAYLSVKEKVIANEQDILFGWFNILKLCLSPKFYFVSILGWRRIIELDHLATLTREKCSALVRSCYVPSRTTCSSDDIITKQNTKVEDGLGFRGGGGGRRWQNNQPSKRHGGGRSCTAVSSEPCNHLKSNLKVKTEVDKGLEQRKVSWPDAHGKDIAHVQEFELR</sequence>
<protein>
    <recommendedName>
        <fullName evidence="4">NYN domain-containing protein</fullName>
    </recommendedName>
</protein>
<evidence type="ECO:0000256" key="1">
    <source>
        <dbReference type="SAM" id="MobiDB-lite"/>
    </source>
</evidence>
<reference evidence="2 3" key="1">
    <citation type="submission" date="2021-05" db="EMBL/GenBank/DDBJ databases">
        <title>Genome Assembly of Synthetic Allotetraploid Brassica napus Reveals Homoeologous Exchanges between Subgenomes.</title>
        <authorList>
            <person name="Davis J.T."/>
        </authorList>
    </citation>
    <scope>NUCLEOTIDE SEQUENCE [LARGE SCALE GENOMIC DNA]</scope>
    <source>
        <strain evidence="3">cv. Da-Ae</strain>
        <tissue evidence="2">Seedling</tissue>
    </source>
</reference>
<dbReference type="EMBL" id="JAGKQM010000010">
    <property type="protein sequence ID" value="KAH0905604.1"/>
    <property type="molecule type" value="Genomic_DNA"/>
</dbReference>
<feature type="region of interest" description="Disordered" evidence="1">
    <location>
        <begin position="430"/>
        <end position="456"/>
    </location>
</feature>
<evidence type="ECO:0000313" key="3">
    <source>
        <dbReference type="Proteomes" id="UP000824890"/>
    </source>
</evidence>
<proteinExistence type="predicted"/>
<evidence type="ECO:0008006" key="4">
    <source>
        <dbReference type="Google" id="ProtNLM"/>
    </source>
</evidence>
<keyword evidence="3" id="KW-1185">Reference proteome</keyword>
<evidence type="ECO:0000313" key="2">
    <source>
        <dbReference type="EMBL" id="KAH0905604.1"/>
    </source>
</evidence>
<dbReference type="Proteomes" id="UP000824890">
    <property type="component" value="Unassembled WGS sequence"/>
</dbReference>